<proteinExistence type="predicted"/>
<gene>
    <name evidence="1" type="ORF">K458DRAFT_428636</name>
</gene>
<name>A0A6G1JB73_9PLEO</name>
<dbReference type="AlphaFoldDB" id="A0A6G1JB73"/>
<dbReference type="EMBL" id="MU005574">
    <property type="protein sequence ID" value="KAF2687814.1"/>
    <property type="molecule type" value="Genomic_DNA"/>
</dbReference>
<evidence type="ECO:0000313" key="1">
    <source>
        <dbReference type="EMBL" id="KAF2687814.1"/>
    </source>
</evidence>
<organism evidence="1 2">
    <name type="scientific">Lentithecium fluviatile CBS 122367</name>
    <dbReference type="NCBI Taxonomy" id="1168545"/>
    <lineage>
        <taxon>Eukaryota</taxon>
        <taxon>Fungi</taxon>
        <taxon>Dikarya</taxon>
        <taxon>Ascomycota</taxon>
        <taxon>Pezizomycotina</taxon>
        <taxon>Dothideomycetes</taxon>
        <taxon>Pleosporomycetidae</taxon>
        <taxon>Pleosporales</taxon>
        <taxon>Massarineae</taxon>
        <taxon>Lentitheciaceae</taxon>
        <taxon>Lentithecium</taxon>
    </lineage>
</organism>
<evidence type="ECO:0000313" key="2">
    <source>
        <dbReference type="Proteomes" id="UP000799291"/>
    </source>
</evidence>
<sequence>MSMMDESRILVVAIPLNSHDAKKSLWDRGWTSPNDASTMRRHPCHAHSNGHKPFGAVWPIILTLPLGGSRSHPKYTPPTRRCDAPQDEVTSRDRTLAQKKLLEFWSRVAGPWIQIWVRPLRSTVLAPACREADAHPSCGMISAAPIFPCFALSKDPEFGVSEA</sequence>
<accession>A0A6G1JB73</accession>
<keyword evidence="2" id="KW-1185">Reference proteome</keyword>
<dbReference type="Proteomes" id="UP000799291">
    <property type="component" value="Unassembled WGS sequence"/>
</dbReference>
<reference evidence="1" key="1">
    <citation type="journal article" date="2020" name="Stud. Mycol.">
        <title>101 Dothideomycetes genomes: a test case for predicting lifestyles and emergence of pathogens.</title>
        <authorList>
            <person name="Haridas S."/>
            <person name="Albert R."/>
            <person name="Binder M."/>
            <person name="Bloem J."/>
            <person name="Labutti K."/>
            <person name="Salamov A."/>
            <person name="Andreopoulos B."/>
            <person name="Baker S."/>
            <person name="Barry K."/>
            <person name="Bills G."/>
            <person name="Bluhm B."/>
            <person name="Cannon C."/>
            <person name="Castanera R."/>
            <person name="Culley D."/>
            <person name="Daum C."/>
            <person name="Ezra D."/>
            <person name="Gonzalez J."/>
            <person name="Henrissat B."/>
            <person name="Kuo A."/>
            <person name="Liang C."/>
            <person name="Lipzen A."/>
            <person name="Lutzoni F."/>
            <person name="Magnuson J."/>
            <person name="Mondo S."/>
            <person name="Nolan M."/>
            <person name="Ohm R."/>
            <person name="Pangilinan J."/>
            <person name="Park H.-J."/>
            <person name="Ramirez L."/>
            <person name="Alfaro M."/>
            <person name="Sun H."/>
            <person name="Tritt A."/>
            <person name="Yoshinaga Y."/>
            <person name="Zwiers L.-H."/>
            <person name="Turgeon B."/>
            <person name="Goodwin S."/>
            <person name="Spatafora J."/>
            <person name="Crous P."/>
            <person name="Grigoriev I."/>
        </authorList>
    </citation>
    <scope>NUCLEOTIDE SEQUENCE</scope>
    <source>
        <strain evidence="1">CBS 122367</strain>
    </source>
</reference>
<protein>
    <submittedName>
        <fullName evidence="1">Uncharacterized protein</fullName>
    </submittedName>
</protein>